<gene>
    <name evidence="1" type="ORF">RCA_02840</name>
</gene>
<keyword evidence="2" id="KW-1185">Reference proteome</keyword>
<dbReference type="RefSeq" id="WP_014363946.1">
    <property type="nucleotide sequence ID" value="NC_016929.1"/>
</dbReference>
<reference evidence="2" key="1">
    <citation type="submission" date="2012-02" db="EMBL/GenBank/DDBJ databases">
        <title>Complete genome sequence of Rickettsia parkeri strain Portsmouth.</title>
        <authorList>
            <person name="Johnson S.L."/>
            <person name="Munk A.C."/>
            <person name="Han S."/>
            <person name="Bruce D.C."/>
            <person name="Dasch G.A."/>
        </authorList>
    </citation>
    <scope>NUCLEOTIDE SEQUENCE [LARGE SCALE GENOMIC DNA]</scope>
    <source>
        <strain evidence="2">CA410</strain>
    </source>
</reference>
<name>A0ABM5MTN5_RICCA</name>
<proteinExistence type="predicted"/>
<dbReference type="Proteomes" id="UP000007878">
    <property type="component" value="Chromosome"/>
</dbReference>
<evidence type="ECO:0000313" key="2">
    <source>
        <dbReference type="Proteomes" id="UP000007878"/>
    </source>
</evidence>
<evidence type="ECO:0000313" key="1">
    <source>
        <dbReference type="EMBL" id="AFB21135.1"/>
    </source>
</evidence>
<protein>
    <submittedName>
        <fullName evidence="1">Uncharacterized protein</fullName>
    </submittedName>
</protein>
<dbReference type="EMBL" id="CP003304">
    <property type="protein sequence ID" value="AFB21135.1"/>
    <property type="molecule type" value="Genomic_DNA"/>
</dbReference>
<accession>A0ABM5MTN5</accession>
<organism evidence="1 2">
    <name type="scientific">Rickettsia canadensis str. CA410</name>
    <dbReference type="NCBI Taxonomy" id="1105107"/>
    <lineage>
        <taxon>Bacteria</taxon>
        <taxon>Pseudomonadati</taxon>
        <taxon>Pseudomonadota</taxon>
        <taxon>Alphaproteobacteria</taxon>
        <taxon>Rickettsiales</taxon>
        <taxon>Rickettsiaceae</taxon>
        <taxon>Rickettsieae</taxon>
        <taxon>Rickettsia</taxon>
        <taxon>belli group</taxon>
    </lineage>
</organism>
<sequence>MNTNLALILLTPIAKIINKFIAKENIFSLAVVEKNFFLMEEVDKDILKSAPIVLNLLKTQGQ</sequence>